<accession>A0AC60VWM1</accession>
<sequence>MNPEIVPFHRKEPLVDDGMLFVRTEGIVNTMLRTPLILAGLIVMAIGMPLQTSFSSTRTLDLIMYSDGSTHISTQIDVDTLSPDFQIDLFGPSVDNFVAVAEDGFLLSSEVIENKAIINTLGSSSITVDYDIHDLISKEGRVWTFSFDSPSDYTLLMPSGSIIVGMSTIPNNMEIMEEQTKLDLSNGPTEINYILGTPLPVDTPPSTTPPATEDYTIPIIVGTIAAAGIAGASIVIKKNRTKTSKTIQEEVTPEQPPKEKSVDPQKIFEYRPDMREDDKKIIKFISENGGQVFESELRKKFLQPRTTMWRAVKRLERLGVIEITKKDLQNLVTLREDLEEEE</sequence>
<protein>
    <submittedName>
        <fullName evidence="1">MarR family transcriptional regulator</fullName>
    </submittedName>
</protein>
<reference evidence="1 2" key="1">
    <citation type="journal article" date="2020" name="Appl. Environ. Microbiol.">
        <title>Genomic Characteristics of a Novel Species of Ammonia-Oxidizing Archaea from the Jiulong River Estuary.</title>
        <authorList>
            <person name="Zou D."/>
            <person name="Wan R."/>
            <person name="Han L."/>
            <person name="Xu M.N."/>
            <person name="Liu Y."/>
            <person name="Liu H."/>
            <person name="Kao S.J."/>
            <person name="Li M."/>
        </authorList>
    </citation>
    <scope>NUCLEOTIDE SEQUENCE [LARGE SCALE GENOMIC DNA]</scope>
    <source>
        <strain evidence="1">W1bin1</strain>
    </source>
</reference>
<evidence type="ECO:0000313" key="2">
    <source>
        <dbReference type="Proteomes" id="UP000559653"/>
    </source>
</evidence>
<proteinExistence type="predicted"/>
<gene>
    <name evidence="1" type="ORF">H2B03_01295</name>
</gene>
<name>A0AC60VWM1_9ARCH</name>
<dbReference type="EMBL" id="JACEMZ010000003">
    <property type="protein sequence ID" value="MBA4451801.1"/>
    <property type="molecule type" value="Genomic_DNA"/>
</dbReference>
<dbReference type="Proteomes" id="UP000559653">
    <property type="component" value="Unassembled WGS sequence"/>
</dbReference>
<evidence type="ECO:0000313" key="1">
    <source>
        <dbReference type="EMBL" id="MBA4451801.1"/>
    </source>
</evidence>
<comment type="caution">
    <text evidence="1">The sequence shown here is derived from an EMBL/GenBank/DDBJ whole genome shotgun (WGS) entry which is preliminary data.</text>
</comment>
<organism evidence="1 2">
    <name type="scientific">Candidatus Nitrosomaritimum aestuariumsis</name>
    <dbReference type="NCBI Taxonomy" id="3342354"/>
    <lineage>
        <taxon>Archaea</taxon>
        <taxon>Nitrososphaerota</taxon>
        <taxon>Nitrososphaeria</taxon>
        <taxon>Nitrosopumilales</taxon>
        <taxon>Nitrosopumilaceae</taxon>
        <taxon>Candidatus Nitrosomaritimum</taxon>
    </lineage>
</organism>